<dbReference type="RefSeq" id="WP_085229054.1">
    <property type="nucleotide sequence ID" value="NZ_BSQD01000008.1"/>
</dbReference>
<dbReference type="GO" id="GO:0016829">
    <property type="term" value="F:lyase activity"/>
    <property type="evidence" value="ECO:0007669"/>
    <property type="project" value="InterPro"/>
</dbReference>
<proteinExistence type="predicted"/>
<gene>
    <name evidence="1" type="ORF">SAMN06295900_111165</name>
</gene>
<dbReference type="EMBL" id="FXAH01000011">
    <property type="protein sequence ID" value="SMF58930.1"/>
    <property type="molecule type" value="Genomic_DNA"/>
</dbReference>
<dbReference type="SUPFAM" id="SSF160104">
    <property type="entry name" value="Acetoacetate decarboxylase-like"/>
    <property type="match status" value="1"/>
</dbReference>
<dbReference type="Pfam" id="PF06314">
    <property type="entry name" value="ADC"/>
    <property type="match status" value="1"/>
</dbReference>
<dbReference type="InterPro" id="IPR010451">
    <property type="entry name" value="Acetoacetate_decarboxylase"/>
</dbReference>
<dbReference type="InterPro" id="IPR023375">
    <property type="entry name" value="ADC_dom_sf"/>
</dbReference>
<name>A0A1X7FUD6_TRICW</name>
<dbReference type="GeneID" id="95553013"/>
<dbReference type="Gene3D" id="2.40.400.10">
    <property type="entry name" value="Acetoacetate decarboxylase-like"/>
    <property type="match status" value="1"/>
</dbReference>
<dbReference type="Proteomes" id="UP000192911">
    <property type="component" value="Unassembled WGS sequence"/>
</dbReference>
<reference evidence="2" key="1">
    <citation type="submission" date="2017-04" db="EMBL/GenBank/DDBJ databases">
        <authorList>
            <person name="Varghese N."/>
            <person name="Submissions S."/>
        </authorList>
    </citation>
    <scope>NUCLEOTIDE SEQUENCE [LARGE SCALE GENOMIC DNA]</scope>
    <source>
        <strain evidence="2">Ballard 720</strain>
    </source>
</reference>
<protein>
    <submittedName>
        <fullName evidence="1">Acetoacetate decarboxylase</fullName>
    </submittedName>
</protein>
<organism evidence="1 2">
    <name type="scientific">Trinickia caryophylli</name>
    <name type="common">Paraburkholderia caryophylli</name>
    <dbReference type="NCBI Taxonomy" id="28094"/>
    <lineage>
        <taxon>Bacteria</taxon>
        <taxon>Pseudomonadati</taxon>
        <taxon>Pseudomonadota</taxon>
        <taxon>Betaproteobacteria</taxon>
        <taxon>Burkholderiales</taxon>
        <taxon>Burkholderiaceae</taxon>
        <taxon>Trinickia</taxon>
    </lineage>
</organism>
<dbReference type="AlphaFoldDB" id="A0A1X7FUD6"/>
<dbReference type="OrthoDB" id="1633687at2"/>
<evidence type="ECO:0000313" key="2">
    <source>
        <dbReference type="Proteomes" id="UP000192911"/>
    </source>
</evidence>
<keyword evidence="2" id="KW-1185">Reference proteome</keyword>
<dbReference type="NCBIfam" id="NF002614">
    <property type="entry name" value="PRK02265.1"/>
    <property type="match status" value="1"/>
</dbReference>
<sequence>MKISDIRASAYAMPLTSPAYSRGPFRFVDREFLIVTYRTDPERLRALVPEPLEIDVDNPIVKYEFIRMPDSSGFGDYTESGQVIPVTFEGRRGAYVHSMYLDCHAPTAGGRELWGFPKKMAAPTLEVDGDVLLGELRYGKSLVATATMGFKYAALNAAQAQRALETPGFLLKIVPHVDGTPRVLELVEYHCVDVAIKGAWSGPAALQLNAHALAPVADLPVHEIVSGTHILADLTLDLGKVAYDYLAPESSRATRAGAPAAALRHEPEYA</sequence>
<accession>A0A1X7FUD6</accession>
<evidence type="ECO:0000313" key="1">
    <source>
        <dbReference type="EMBL" id="SMF58930.1"/>
    </source>
</evidence>
<dbReference type="STRING" id="28094.SAMN06295900_111165"/>